<dbReference type="GO" id="GO:0015288">
    <property type="term" value="F:porin activity"/>
    <property type="evidence" value="ECO:0007669"/>
    <property type="project" value="TreeGrafter"/>
</dbReference>
<keyword evidence="7" id="KW-0998">Cell outer membrane</keyword>
<keyword evidence="3" id="KW-0813">Transport</keyword>
<comment type="caution">
    <text evidence="9">The sequence shown here is derived from an EMBL/GenBank/DDBJ whole genome shotgun (WGS) entry which is preliminary data.</text>
</comment>
<sequence>MYKRILGTLMVVMGMVATSLGQVTFSSVEDVWKYADEHNVTIRLAKYEATKSGLAKKQSVGALLPSVAASGSYTDNMSLQTTLLPGIILGKPDGTYVPVQFGQKYIYTAGITAQMDVLNLQTWFNVRTAKITAGMSKDSLASTRKNIYQQVATQYYSVLLMTEAARLAARSESISDSVLSSVTNKFNTGTVSKATVDVAKINLARTQQTNITAQYQIQTAKNNLKALLDMSLSDSLIITGILQSAMKASDDAFKDDPAVKLAYGALQISLSQYRASNSTFLPTLSVLYSNTKQQNDNKFEPFSSGGPEWYPAQYWSLRASWNLFNGGSRYFQSRRNKITVDERKMQYESAQKQSVVNDENLRLNYRKTLALLEKTDEVMQLSFDNYTHISNRYAEGVSSLDDRLNAFSDYIGYQNQYLNSLSDMLVQLYQVKIRQLEL</sequence>
<evidence type="ECO:0000256" key="3">
    <source>
        <dbReference type="ARBA" id="ARBA00022448"/>
    </source>
</evidence>
<name>A0A2S7SSK7_9BACT</name>
<dbReference type="GO" id="GO:0009279">
    <property type="term" value="C:cell outer membrane"/>
    <property type="evidence" value="ECO:0007669"/>
    <property type="project" value="UniProtKB-SubCell"/>
</dbReference>
<evidence type="ECO:0000256" key="5">
    <source>
        <dbReference type="ARBA" id="ARBA00022692"/>
    </source>
</evidence>
<dbReference type="PANTHER" id="PTHR30026">
    <property type="entry name" value="OUTER MEMBRANE PROTEIN TOLC"/>
    <property type="match status" value="1"/>
</dbReference>
<protein>
    <recommendedName>
        <fullName evidence="11">TolC family protein</fullName>
    </recommendedName>
</protein>
<evidence type="ECO:0000256" key="2">
    <source>
        <dbReference type="ARBA" id="ARBA00007613"/>
    </source>
</evidence>
<dbReference type="PANTHER" id="PTHR30026:SF20">
    <property type="entry name" value="OUTER MEMBRANE PROTEIN TOLC"/>
    <property type="match status" value="1"/>
</dbReference>
<dbReference type="InterPro" id="IPR003423">
    <property type="entry name" value="OMP_efflux"/>
</dbReference>
<evidence type="ECO:0000313" key="10">
    <source>
        <dbReference type="Proteomes" id="UP000239872"/>
    </source>
</evidence>
<dbReference type="Gene3D" id="1.20.1600.10">
    <property type="entry name" value="Outer membrane efflux proteins (OEP)"/>
    <property type="match status" value="1"/>
</dbReference>
<feature type="signal peptide" evidence="8">
    <location>
        <begin position="1"/>
        <end position="21"/>
    </location>
</feature>
<dbReference type="Pfam" id="PF02321">
    <property type="entry name" value="OEP"/>
    <property type="match status" value="2"/>
</dbReference>
<accession>A0A2S7SSK7</accession>
<dbReference type="SUPFAM" id="SSF56954">
    <property type="entry name" value="Outer membrane efflux proteins (OEP)"/>
    <property type="match status" value="1"/>
</dbReference>
<evidence type="ECO:0000313" key="9">
    <source>
        <dbReference type="EMBL" id="PQJ09912.1"/>
    </source>
</evidence>
<comment type="subcellular location">
    <subcellularLocation>
        <location evidence="1">Cell outer membrane</location>
    </subcellularLocation>
</comment>
<reference evidence="9 10" key="1">
    <citation type="submission" date="2018-01" db="EMBL/GenBank/DDBJ databases">
        <title>A novel member of the phylum Bacteroidetes isolated from glacier ice.</title>
        <authorList>
            <person name="Liu Q."/>
            <person name="Xin Y.-H."/>
        </authorList>
    </citation>
    <scope>NUCLEOTIDE SEQUENCE [LARGE SCALE GENOMIC DNA]</scope>
    <source>
        <strain evidence="9 10">RB1R16</strain>
    </source>
</reference>
<comment type="similarity">
    <text evidence="2">Belongs to the outer membrane factor (OMF) (TC 1.B.17) family.</text>
</comment>
<keyword evidence="10" id="KW-1185">Reference proteome</keyword>
<feature type="chain" id="PRO_5015603426" description="TolC family protein" evidence="8">
    <location>
        <begin position="22"/>
        <end position="438"/>
    </location>
</feature>
<gene>
    <name evidence="9" type="ORF">CJD36_014500</name>
</gene>
<evidence type="ECO:0000256" key="1">
    <source>
        <dbReference type="ARBA" id="ARBA00004442"/>
    </source>
</evidence>
<dbReference type="InterPro" id="IPR051906">
    <property type="entry name" value="TolC-like"/>
</dbReference>
<evidence type="ECO:0000256" key="8">
    <source>
        <dbReference type="SAM" id="SignalP"/>
    </source>
</evidence>
<dbReference type="RefSeq" id="WP_105039921.1">
    <property type="nucleotide sequence ID" value="NZ_PPSL01000004.1"/>
</dbReference>
<evidence type="ECO:0000256" key="6">
    <source>
        <dbReference type="ARBA" id="ARBA00023136"/>
    </source>
</evidence>
<evidence type="ECO:0008006" key="11">
    <source>
        <dbReference type="Google" id="ProtNLM"/>
    </source>
</evidence>
<evidence type="ECO:0000256" key="4">
    <source>
        <dbReference type="ARBA" id="ARBA00022452"/>
    </source>
</evidence>
<dbReference type="GO" id="GO:0015562">
    <property type="term" value="F:efflux transmembrane transporter activity"/>
    <property type="evidence" value="ECO:0007669"/>
    <property type="project" value="InterPro"/>
</dbReference>
<dbReference type="Proteomes" id="UP000239872">
    <property type="component" value="Unassembled WGS sequence"/>
</dbReference>
<dbReference type="GO" id="GO:1990281">
    <property type="term" value="C:efflux pump complex"/>
    <property type="evidence" value="ECO:0007669"/>
    <property type="project" value="TreeGrafter"/>
</dbReference>
<keyword evidence="4" id="KW-1134">Transmembrane beta strand</keyword>
<proteinExistence type="inferred from homology"/>
<keyword evidence="5" id="KW-0812">Transmembrane</keyword>
<evidence type="ECO:0000256" key="7">
    <source>
        <dbReference type="ARBA" id="ARBA00023237"/>
    </source>
</evidence>
<dbReference type="OrthoDB" id="921552at2"/>
<organism evidence="9 10">
    <name type="scientific">Flavipsychrobacter stenotrophus</name>
    <dbReference type="NCBI Taxonomy" id="2077091"/>
    <lineage>
        <taxon>Bacteria</taxon>
        <taxon>Pseudomonadati</taxon>
        <taxon>Bacteroidota</taxon>
        <taxon>Chitinophagia</taxon>
        <taxon>Chitinophagales</taxon>
        <taxon>Chitinophagaceae</taxon>
        <taxon>Flavipsychrobacter</taxon>
    </lineage>
</organism>
<dbReference type="EMBL" id="PPSL01000004">
    <property type="protein sequence ID" value="PQJ09912.1"/>
    <property type="molecule type" value="Genomic_DNA"/>
</dbReference>
<keyword evidence="6" id="KW-0472">Membrane</keyword>
<dbReference type="AlphaFoldDB" id="A0A2S7SSK7"/>
<keyword evidence="8" id="KW-0732">Signal</keyword>